<dbReference type="eggNOG" id="COG0226">
    <property type="taxonomic scope" value="Bacteria"/>
</dbReference>
<evidence type="ECO:0000256" key="1">
    <source>
        <dbReference type="SAM" id="SignalP"/>
    </source>
</evidence>
<dbReference type="EMBL" id="CP002339">
    <property type="protein sequence ID" value="AEF01746.1"/>
    <property type="molecule type" value="Genomic_DNA"/>
</dbReference>
<reference evidence="2 3" key="1">
    <citation type="journal article" date="2011" name="J. Bacteriol.">
        <title>Complete genome sequence of the polycyclic aromatic hydrocarbon-degrading bacterium Alteromonas sp. strain SN2.</title>
        <authorList>
            <person name="Jin H.M."/>
            <person name="Jeong H."/>
            <person name="Moon E.J."/>
            <person name="Math R.K."/>
            <person name="Lee K."/>
            <person name="Kim H.J."/>
            <person name="Jeon C.O."/>
            <person name="Oh T.K."/>
            <person name="Kim J.F."/>
        </authorList>
    </citation>
    <scope>NUCLEOTIDE SEQUENCE [LARGE SCALE GENOMIC DNA]</scope>
    <source>
        <strain evidence="3">JCM 17741 / KACC 18427 / KCTC 11700BP / SN2</strain>
    </source>
</reference>
<feature type="signal peptide" evidence="1">
    <location>
        <begin position="1"/>
        <end position="16"/>
    </location>
</feature>
<evidence type="ECO:0000313" key="3">
    <source>
        <dbReference type="Proteomes" id="UP000000683"/>
    </source>
</evidence>
<organism evidence="2 3">
    <name type="scientific">Alteromonas naphthalenivorans</name>
    <dbReference type="NCBI Taxonomy" id="715451"/>
    <lineage>
        <taxon>Bacteria</taxon>
        <taxon>Pseudomonadati</taxon>
        <taxon>Pseudomonadota</taxon>
        <taxon>Gammaproteobacteria</taxon>
        <taxon>Alteromonadales</taxon>
        <taxon>Alteromonadaceae</taxon>
        <taxon>Alteromonas/Salinimonas group</taxon>
        <taxon>Alteromonas</taxon>
    </lineage>
</organism>
<sequence>MRCLVLFVLLSSTVFAHITHARERVLVVANSAESTLQLSKSEIRNLFMGGSLDGLSPVEFESGTHIRKVFNTQVIGLPESRIQSFWAQMRFSGRSNPPSNVSNIEEMVTFLIEHESSVGYLPEGTSIPNGLTVVYISI</sequence>
<gene>
    <name evidence="2" type="ordered locus">ambt_00945</name>
</gene>
<dbReference type="OrthoDB" id="5368544at2"/>
<dbReference type="KEGG" id="alt:ambt_00945"/>
<evidence type="ECO:0008006" key="4">
    <source>
        <dbReference type="Google" id="ProtNLM"/>
    </source>
</evidence>
<dbReference type="AlphaFoldDB" id="F5ZA55"/>
<dbReference type="Proteomes" id="UP000000683">
    <property type="component" value="Chromosome"/>
</dbReference>
<feature type="chain" id="PRO_5003330421" description="Phosphate ABC transporter substrate-binding protein" evidence="1">
    <location>
        <begin position="17"/>
        <end position="138"/>
    </location>
</feature>
<dbReference type="HOGENOM" id="CLU_124904_1_0_6"/>
<name>F5ZA55_ALTNA</name>
<keyword evidence="1" id="KW-0732">Signal</keyword>
<keyword evidence="3" id="KW-1185">Reference proteome</keyword>
<proteinExistence type="predicted"/>
<accession>F5ZA55</accession>
<evidence type="ECO:0000313" key="2">
    <source>
        <dbReference type="EMBL" id="AEF01746.1"/>
    </source>
</evidence>
<protein>
    <recommendedName>
        <fullName evidence="4">Phosphate ABC transporter substrate-binding protein</fullName>
    </recommendedName>
</protein>